<keyword evidence="3 8" id="KW-0436">Ligase</keyword>
<evidence type="ECO:0000256" key="7">
    <source>
        <dbReference type="ARBA" id="ARBA00048258"/>
    </source>
</evidence>
<dbReference type="NCBIfam" id="TIGR00018">
    <property type="entry name" value="panC"/>
    <property type="match status" value="1"/>
</dbReference>
<dbReference type="Pfam" id="PF02569">
    <property type="entry name" value="Pantoate_ligase"/>
    <property type="match status" value="1"/>
</dbReference>
<organism evidence="9 10">
    <name type="scientific">Mesorhizobium robiniae</name>
    <dbReference type="NCBI Taxonomy" id="559315"/>
    <lineage>
        <taxon>Bacteria</taxon>
        <taxon>Pseudomonadati</taxon>
        <taxon>Pseudomonadota</taxon>
        <taxon>Alphaproteobacteria</taxon>
        <taxon>Hyphomicrobiales</taxon>
        <taxon>Phyllobacteriaceae</taxon>
        <taxon>Mesorhizobium</taxon>
    </lineage>
</organism>
<sequence length="297" mass="32360">MSIPILRTVAELRSIVAVWRREGLKVALVPTMGALHDGHLSLVRAALAKADRVIVTLFVNPKQFNSLADLQAYPRTEHDDAAKLASVGAHIVLYAPDALDMYPKSFATTVSVSGVSEGLCGAFRPGHFDGVATVVTKLFLQTGADLAFFGEKDFQQLHVVRQLVRDLDVPIEIVACPTVRESDGLAMSSRNVRLREAERQAAPRLAEILHEASEQLTDGDPVARVLAVARQTILAAGFERVEYLELRADEDLMPMAALDRPARLLAAIWLGQTRLIDNVSVRPRQNAGAFNRATIAA</sequence>
<comment type="similarity">
    <text evidence="2 8">Belongs to the pantothenate synthetase family.</text>
</comment>
<dbReference type="RefSeq" id="WP_263805030.1">
    <property type="nucleotide sequence ID" value="NZ_JBEPMC010000013.1"/>
</dbReference>
<keyword evidence="5 8" id="KW-0547">Nucleotide-binding</keyword>
<dbReference type="NCBIfam" id="TIGR00125">
    <property type="entry name" value="cyt_tran_rel"/>
    <property type="match status" value="1"/>
</dbReference>
<evidence type="ECO:0000256" key="1">
    <source>
        <dbReference type="ARBA" id="ARBA00004990"/>
    </source>
</evidence>
<feature type="binding site" evidence="8">
    <location>
        <begin position="187"/>
        <end position="190"/>
    </location>
    <ligand>
        <name>ATP</name>
        <dbReference type="ChEBI" id="CHEBI:30616"/>
    </ligand>
</feature>
<evidence type="ECO:0000256" key="4">
    <source>
        <dbReference type="ARBA" id="ARBA00022655"/>
    </source>
</evidence>
<feature type="active site" description="Proton donor" evidence="8">
    <location>
        <position position="39"/>
    </location>
</feature>
<feature type="binding site" evidence="8">
    <location>
        <begin position="32"/>
        <end position="39"/>
    </location>
    <ligand>
        <name>ATP</name>
        <dbReference type="ChEBI" id="CHEBI:30616"/>
    </ligand>
</feature>
<comment type="function">
    <text evidence="8">Catalyzes the condensation of pantoate with beta-alanine in an ATP-dependent reaction via a pantoyl-adenylate intermediate.</text>
</comment>
<comment type="caution">
    <text evidence="9">The sequence shown here is derived from an EMBL/GenBank/DDBJ whole genome shotgun (WGS) entry which is preliminary data.</text>
</comment>
<comment type="subcellular location">
    <subcellularLocation>
        <location evidence="8">Cytoplasm</location>
    </subcellularLocation>
</comment>
<reference evidence="9 10" key="1">
    <citation type="submission" date="2024-06" db="EMBL/GenBank/DDBJ databases">
        <title>Genomic Encyclopedia of Type Strains, Phase IV (KMG-IV): sequencing the most valuable type-strain genomes for metagenomic binning, comparative biology and taxonomic classification.</title>
        <authorList>
            <person name="Goeker M."/>
        </authorList>
    </citation>
    <scope>NUCLEOTIDE SEQUENCE [LARGE SCALE GENOMIC DNA]</scope>
    <source>
        <strain evidence="9 10">DSM 100022</strain>
    </source>
</reference>
<keyword evidence="8" id="KW-0963">Cytoplasm</keyword>
<protein>
    <recommendedName>
        <fullName evidence="8">Pantothenate synthetase</fullName>
        <shortName evidence="8">PS</shortName>
        <ecNumber evidence="8">6.3.2.1</ecNumber>
    </recommendedName>
    <alternativeName>
        <fullName evidence="8">Pantoate--beta-alanine ligase</fullName>
    </alternativeName>
    <alternativeName>
        <fullName evidence="8">Pantoate-activating enzyme</fullName>
    </alternativeName>
</protein>
<dbReference type="PANTHER" id="PTHR21299:SF1">
    <property type="entry name" value="PANTOATE--BETA-ALANINE LIGASE"/>
    <property type="match status" value="1"/>
</dbReference>
<dbReference type="InterPro" id="IPR004821">
    <property type="entry name" value="Cyt_trans-like"/>
</dbReference>
<dbReference type="Proteomes" id="UP001549204">
    <property type="component" value="Unassembled WGS sequence"/>
</dbReference>
<comment type="pathway">
    <text evidence="1 8">Cofactor biosynthesis; (R)-pantothenate biosynthesis; (R)-pantothenate from (R)-pantoate and beta-alanine: step 1/1.</text>
</comment>
<feature type="binding site" evidence="8">
    <location>
        <position position="63"/>
    </location>
    <ligand>
        <name>(R)-pantoate</name>
        <dbReference type="ChEBI" id="CHEBI:15980"/>
    </ligand>
</feature>
<evidence type="ECO:0000256" key="3">
    <source>
        <dbReference type="ARBA" id="ARBA00022598"/>
    </source>
</evidence>
<dbReference type="SUPFAM" id="SSF52374">
    <property type="entry name" value="Nucleotidylyl transferase"/>
    <property type="match status" value="1"/>
</dbReference>
<evidence type="ECO:0000256" key="5">
    <source>
        <dbReference type="ARBA" id="ARBA00022741"/>
    </source>
</evidence>
<dbReference type="InterPro" id="IPR014729">
    <property type="entry name" value="Rossmann-like_a/b/a_fold"/>
</dbReference>
<keyword evidence="4 8" id="KW-0566">Pantothenate biosynthesis</keyword>
<feature type="binding site" evidence="8">
    <location>
        <position position="63"/>
    </location>
    <ligand>
        <name>beta-alanine</name>
        <dbReference type="ChEBI" id="CHEBI:57966"/>
    </ligand>
</feature>
<accession>A0ABV2GWN4</accession>
<dbReference type="Gene3D" id="3.30.1300.10">
    <property type="entry name" value="Pantoate-beta-alanine ligase, C-terminal domain"/>
    <property type="match status" value="1"/>
</dbReference>
<proteinExistence type="inferred from homology"/>
<dbReference type="EC" id="6.3.2.1" evidence="8"/>
<evidence type="ECO:0000256" key="6">
    <source>
        <dbReference type="ARBA" id="ARBA00022840"/>
    </source>
</evidence>
<feature type="binding site" evidence="8">
    <location>
        <position position="179"/>
    </location>
    <ligand>
        <name>ATP</name>
        <dbReference type="ChEBI" id="CHEBI:30616"/>
    </ligand>
</feature>
<dbReference type="InterPro" id="IPR003721">
    <property type="entry name" value="Pantoate_ligase"/>
</dbReference>
<name>A0ABV2GWN4_9HYPH</name>
<comment type="catalytic activity">
    <reaction evidence="7 8">
        <text>(R)-pantoate + beta-alanine + ATP = (R)-pantothenate + AMP + diphosphate + H(+)</text>
        <dbReference type="Rhea" id="RHEA:10912"/>
        <dbReference type="ChEBI" id="CHEBI:15378"/>
        <dbReference type="ChEBI" id="CHEBI:15980"/>
        <dbReference type="ChEBI" id="CHEBI:29032"/>
        <dbReference type="ChEBI" id="CHEBI:30616"/>
        <dbReference type="ChEBI" id="CHEBI:33019"/>
        <dbReference type="ChEBI" id="CHEBI:57966"/>
        <dbReference type="ChEBI" id="CHEBI:456215"/>
        <dbReference type="EC" id="6.3.2.1"/>
    </reaction>
</comment>
<keyword evidence="10" id="KW-1185">Reference proteome</keyword>
<feature type="binding site" evidence="8">
    <location>
        <position position="156"/>
    </location>
    <ligand>
        <name>(R)-pantoate</name>
        <dbReference type="ChEBI" id="CHEBI:15980"/>
    </ligand>
</feature>
<dbReference type="InterPro" id="IPR042176">
    <property type="entry name" value="Pantoate_ligase_C"/>
</dbReference>
<evidence type="ECO:0000256" key="2">
    <source>
        <dbReference type="ARBA" id="ARBA00009256"/>
    </source>
</evidence>
<comment type="miscellaneous">
    <text evidence="8">The reaction proceeds by a bi uni uni bi ping pong mechanism.</text>
</comment>
<gene>
    <name evidence="8" type="primary">panC</name>
    <name evidence="9" type="ORF">ABID19_005773</name>
</gene>
<evidence type="ECO:0000313" key="9">
    <source>
        <dbReference type="EMBL" id="MET3582711.1"/>
    </source>
</evidence>
<evidence type="ECO:0000313" key="10">
    <source>
        <dbReference type="Proteomes" id="UP001549204"/>
    </source>
</evidence>
<evidence type="ECO:0000256" key="8">
    <source>
        <dbReference type="HAMAP-Rule" id="MF_00158"/>
    </source>
</evidence>
<dbReference type="GO" id="GO:0004592">
    <property type="term" value="F:pantoate-beta-alanine ligase activity"/>
    <property type="evidence" value="ECO:0007669"/>
    <property type="project" value="UniProtKB-EC"/>
</dbReference>
<dbReference type="Gene3D" id="3.40.50.620">
    <property type="entry name" value="HUPs"/>
    <property type="match status" value="1"/>
</dbReference>
<dbReference type="HAMAP" id="MF_00158">
    <property type="entry name" value="PanC"/>
    <property type="match status" value="1"/>
</dbReference>
<comment type="subunit">
    <text evidence="8">Homodimer.</text>
</comment>
<dbReference type="CDD" id="cd00560">
    <property type="entry name" value="PanC"/>
    <property type="match status" value="1"/>
</dbReference>
<dbReference type="EMBL" id="JBEPMC010000013">
    <property type="protein sequence ID" value="MET3582711.1"/>
    <property type="molecule type" value="Genomic_DNA"/>
</dbReference>
<feature type="binding site" evidence="8">
    <location>
        <begin position="150"/>
        <end position="153"/>
    </location>
    <ligand>
        <name>ATP</name>
        <dbReference type="ChEBI" id="CHEBI:30616"/>
    </ligand>
</feature>
<keyword evidence="6 8" id="KW-0067">ATP-binding</keyword>
<dbReference type="PANTHER" id="PTHR21299">
    <property type="entry name" value="CYTIDYLATE KINASE/PANTOATE-BETA-ALANINE LIGASE"/>
    <property type="match status" value="1"/>
</dbReference>